<evidence type="ECO:0008006" key="4">
    <source>
        <dbReference type="Google" id="ProtNLM"/>
    </source>
</evidence>
<dbReference type="Proteomes" id="UP001203297">
    <property type="component" value="Unassembled WGS sequence"/>
</dbReference>
<feature type="region of interest" description="Disordered" evidence="1">
    <location>
        <begin position="1"/>
        <end position="40"/>
    </location>
</feature>
<dbReference type="EMBL" id="WTXG01000007">
    <property type="protein sequence ID" value="KAI0304315.1"/>
    <property type="molecule type" value="Genomic_DNA"/>
</dbReference>
<evidence type="ECO:0000313" key="3">
    <source>
        <dbReference type="Proteomes" id="UP001203297"/>
    </source>
</evidence>
<comment type="caution">
    <text evidence="2">The sequence shown here is derived from an EMBL/GenBank/DDBJ whole genome shotgun (WGS) entry which is preliminary data.</text>
</comment>
<name>A0AAD4M7G1_9AGAM</name>
<evidence type="ECO:0000256" key="1">
    <source>
        <dbReference type="SAM" id="MobiDB-lite"/>
    </source>
</evidence>
<gene>
    <name evidence="2" type="ORF">B0F90DRAFT_1809172</name>
</gene>
<reference evidence="2" key="1">
    <citation type="journal article" date="2022" name="New Phytol.">
        <title>Evolutionary transition to the ectomycorrhizal habit in the genomes of a hyperdiverse lineage of mushroom-forming fungi.</title>
        <authorList>
            <person name="Looney B."/>
            <person name="Miyauchi S."/>
            <person name="Morin E."/>
            <person name="Drula E."/>
            <person name="Courty P.E."/>
            <person name="Kohler A."/>
            <person name="Kuo A."/>
            <person name="LaButti K."/>
            <person name="Pangilinan J."/>
            <person name="Lipzen A."/>
            <person name="Riley R."/>
            <person name="Andreopoulos W."/>
            <person name="He G."/>
            <person name="Johnson J."/>
            <person name="Nolan M."/>
            <person name="Tritt A."/>
            <person name="Barry K.W."/>
            <person name="Grigoriev I.V."/>
            <person name="Nagy L.G."/>
            <person name="Hibbett D."/>
            <person name="Henrissat B."/>
            <person name="Matheny P.B."/>
            <person name="Labbe J."/>
            <person name="Martin F.M."/>
        </authorList>
    </citation>
    <scope>NUCLEOTIDE SEQUENCE</scope>
    <source>
        <strain evidence="2">BPL690</strain>
    </source>
</reference>
<dbReference type="AlphaFoldDB" id="A0AAD4M7G1"/>
<accession>A0AAD4M7G1</accession>
<organism evidence="2 3">
    <name type="scientific">Multifurca ochricompacta</name>
    <dbReference type="NCBI Taxonomy" id="376703"/>
    <lineage>
        <taxon>Eukaryota</taxon>
        <taxon>Fungi</taxon>
        <taxon>Dikarya</taxon>
        <taxon>Basidiomycota</taxon>
        <taxon>Agaricomycotina</taxon>
        <taxon>Agaricomycetes</taxon>
        <taxon>Russulales</taxon>
        <taxon>Russulaceae</taxon>
        <taxon>Multifurca</taxon>
    </lineage>
</organism>
<sequence>MTLEPPTYSPSAAVPPYSIAPGPSERTLAATARSRRRTPTGVLTRSNRFIAVALRGQEENAMQPSYGHNSVVSGDIGLSCTQGVHSVCVNLEGRLHLADSEGARVMLTFLNISYDIWRNDGSGTCPTMFPFEFAMPEVFTDNGQRRPLPPTYSVPSSDASGIRAQCYYSLSVIVERRGSKLGLWKPHKKLTVPFIHRPRLQPQQPILSSPFPFLATIKSLPEEWFQVTNTMPAKVKSAIRPIDCHLFIPAVQTFSLTDSIPFYLQLIGPPKSLEAFLYPTIPNHTKLKRSKSNAAETTTPPVVRVYLTRQVTVVLRGHRSTRKFAIGEGTIRSLPPSVSAPTLDYEGEVHASSDVTVGQFGISRLQVRDFITVHLAPPNQYTSQLGVLQHSHPIRLVTDSFMDNVDHEAHVP</sequence>
<keyword evidence="3" id="KW-1185">Reference proteome</keyword>
<protein>
    <recommendedName>
        <fullName evidence="4">Arrestin-like N-terminal domain-containing protein</fullName>
    </recommendedName>
</protein>
<proteinExistence type="predicted"/>
<evidence type="ECO:0000313" key="2">
    <source>
        <dbReference type="EMBL" id="KAI0304315.1"/>
    </source>
</evidence>